<reference evidence="3 4" key="1">
    <citation type="submission" date="2019-03" db="EMBL/GenBank/DDBJ databases">
        <title>Genomic Encyclopedia of Type Strains, Phase IV (KMG-IV): sequencing the most valuable type-strain genomes for metagenomic binning, comparative biology and taxonomic classification.</title>
        <authorList>
            <person name="Goeker M."/>
        </authorList>
    </citation>
    <scope>NUCLEOTIDE SEQUENCE [LARGE SCALE GENOMIC DNA]</scope>
    <source>
        <strain evidence="3 4">DSM 18401</strain>
    </source>
</reference>
<name>A0A4R2CA64_SHIGR</name>
<feature type="domain" description="AAA" evidence="1">
    <location>
        <begin position="26"/>
        <end position="143"/>
    </location>
</feature>
<dbReference type="Pfam" id="PF13635">
    <property type="entry name" value="DUF4143"/>
    <property type="match status" value="1"/>
</dbReference>
<evidence type="ECO:0000259" key="2">
    <source>
        <dbReference type="Pfam" id="PF13635"/>
    </source>
</evidence>
<evidence type="ECO:0000313" key="3">
    <source>
        <dbReference type="EMBL" id="TCN37386.1"/>
    </source>
</evidence>
<dbReference type="SUPFAM" id="SSF52540">
    <property type="entry name" value="P-loop containing nucleoside triphosphate hydrolases"/>
    <property type="match status" value="1"/>
</dbReference>
<dbReference type="AlphaFoldDB" id="A0A4R2CA64"/>
<accession>A0A4R2CA64</accession>
<proteinExistence type="predicted"/>
<protein>
    <recommendedName>
        <fullName evidence="5">AAA+ ATPase domain-containing protein</fullName>
    </recommendedName>
</protein>
<dbReference type="RefSeq" id="WP_133036138.1">
    <property type="nucleotide sequence ID" value="NZ_BAABEI010000009.1"/>
</dbReference>
<feature type="domain" description="DUF4143" evidence="2">
    <location>
        <begin position="205"/>
        <end position="365"/>
    </location>
</feature>
<evidence type="ECO:0000313" key="4">
    <source>
        <dbReference type="Proteomes" id="UP000295351"/>
    </source>
</evidence>
<dbReference type="PANTHER" id="PTHR43566">
    <property type="entry name" value="CONSERVED PROTEIN"/>
    <property type="match status" value="1"/>
</dbReference>
<evidence type="ECO:0000259" key="1">
    <source>
        <dbReference type="Pfam" id="PF13173"/>
    </source>
</evidence>
<dbReference type="PANTHER" id="PTHR43566:SF2">
    <property type="entry name" value="DUF4143 DOMAIN-CONTAINING PROTEIN"/>
    <property type="match status" value="1"/>
</dbReference>
<comment type="caution">
    <text evidence="3">The sequence shown here is derived from an EMBL/GenBank/DDBJ whole genome shotgun (WGS) entry which is preliminary data.</text>
</comment>
<dbReference type="Pfam" id="PF13173">
    <property type="entry name" value="AAA_14"/>
    <property type="match status" value="1"/>
</dbReference>
<keyword evidence="4" id="KW-1185">Reference proteome</keyword>
<evidence type="ECO:0008006" key="5">
    <source>
        <dbReference type="Google" id="ProtNLM"/>
    </source>
</evidence>
<gene>
    <name evidence="3" type="ORF">EV665_12216</name>
</gene>
<dbReference type="InterPro" id="IPR041682">
    <property type="entry name" value="AAA_14"/>
</dbReference>
<dbReference type="InterPro" id="IPR025420">
    <property type="entry name" value="DUF4143"/>
</dbReference>
<dbReference type="Proteomes" id="UP000295351">
    <property type="component" value="Unassembled WGS sequence"/>
</dbReference>
<dbReference type="EMBL" id="SLVX01000022">
    <property type="protein sequence ID" value="TCN37386.1"/>
    <property type="molecule type" value="Genomic_DNA"/>
</dbReference>
<sequence>MTSPPLPRLHIERKVRQNVETALADTRVVLIAGPRQAGKTTLARMFASDDRPFMTLDDAGTLSAAKSDPIGFIRGIRRAVIDEVQRAPDLMLAIKESVDRDEEPGRFLLTGSANLATMPAIADSLAGRMAVISLFPFAQSEILSTPGRLLDRLFDGEEPATGDEAVFGGGLVDVVLKGGFPEVLRRSTAPRRTAWLEDYVALILDRDVRDIANIDQLDRLPRLLNVLAEHAGQLVNHSSFGAALGLSSVTAQKYVAILERLFLVRTLSPWSNNRLSRLIKTPKLHFVDTGLLAALREDEAERLARDRTRFGPLLESFVVSEILKLASWSERRLAFSHYRTKDQDEVDVIIEDRRGRIIGIEVKASATVKPDDFRGLRQLQDAVGDRFVRGLVLHDHDRITPFGEKLQAVPISVLWTM</sequence>
<dbReference type="InterPro" id="IPR027417">
    <property type="entry name" value="P-loop_NTPase"/>
</dbReference>
<organism evidence="3 4">
    <name type="scientific">Shinella granuli</name>
    <dbReference type="NCBI Taxonomy" id="323621"/>
    <lineage>
        <taxon>Bacteria</taxon>
        <taxon>Pseudomonadati</taxon>
        <taxon>Pseudomonadota</taxon>
        <taxon>Alphaproteobacteria</taxon>
        <taxon>Hyphomicrobiales</taxon>
        <taxon>Rhizobiaceae</taxon>
        <taxon>Shinella</taxon>
    </lineage>
</organism>